<evidence type="ECO:0000256" key="1">
    <source>
        <dbReference type="SAM" id="MobiDB-lite"/>
    </source>
</evidence>
<accession>A0ABT7PHS1</accession>
<keyword evidence="3" id="KW-1185">Reference proteome</keyword>
<sequence length="81" mass="8983">MLMLILLIALVVFVLIPAMTAMDKRRKSAFEERKKRLMAIGSQYDDDPIGTDRLNELKSPAASAFDGSDQDANPYRPPSGN</sequence>
<organism evidence="2 3">
    <name type="scientific">Roseiconus lacunae</name>
    <dbReference type="NCBI Taxonomy" id="2605694"/>
    <lineage>
        <taxon>Bacteria</taxon>
        <taxon>Pseudomonadati</taxon>
        <taxon>Planctomycetota</taxon>
        <taxon>Planctomycetia</taxon>
        <taxon>Pirellulales</taxon>
        <taxon>Pirellulaceae</taxon>
        <taxon>Roseiconus</taxon>
    </lineage>
</organism>
<dbReference type="Proteomes" id="UP001239462">
    <property type="component" value="Unassembled WGS sequence"/>
</dbReference>
<evidence type="ECO:0000313" key="3">
    <source>
        <dbReference type="Proteomes" id="UP001239462"/>
    </source>
</evidence>
<proteinExistence type="predicted"/>
<comment type="caution">
    <text evidence="2">The sequence shown here is derived from an EMBL/GenBank/DDBJ whole genome shotgun (WGS) entry which is preliminary data.</text>
</comment>
<evidence type="ECO:0000313" key="2">
    <source>
        <dbReference type="EMBL" id="MDM4016040.1"/>
    </source>
</evidence>
<protein>
    <submittedName>
        <fullName evidence="2">Uncharacterized protein</fullName>
    </submittedName>
</protein>
<dbReference type="RefSeq" id="WP_149496099.1">
    <property type="nucleotide sequence ID" value="NZ_CP141221.1"/>
</dbReference>
<name>A0ABT7PHS1_9BACT</name>
<feature type="region of interest" description="Disordered" evidence="1">
    <location>
        <begin position="60"/>
        <end position="81"/>
    </location>
</feature>
<reference evidence="2 3" key="1">
    <citation type="submission" date="2023-06" db="EMBL/GenBank/DDBJ databases">
        <title>Roseiconus lacunae JC819 isolated from Gulf of Mannar region, Tamil Nadu.</title>
        <authorList>
            <person name="Pk S."/>
            <person name="Ch S."/>
            <person name="Ch V.R."/>
        </authorList>
    </citation>
    <scope>NUCLEOTIDE SEQUENCE [LARGE SCALE GENOMIC DNA]</scope>
    <source>
        <strain evidence="2 3">JC819</strain>
    </source>
</reference>
<dbReference type="EMBL" id="JASZZN010000007">
    <property type="protein sequence ID" value="MDM4016040.1"/>
    <property type="molecule type" value="Genomic_DNA"/>
</dbReference>
<gene>
    <name evidence="2" type="ORF">QTN89_11400</name>
</gene>